<evidence type="ECO:0000256" key="2">
    <source>
        <dbReference type="ARBA" id="ARBA00023108"/>
    </source>
</evidence>
<dbReference type="InterPro" id="IPR038606">
    <property type="entry name" value="To_sf"/>
</dbReference>
<keyword evidence="2" id="KW-0090">Biological rhythms</keyword>
<dbReference type="GO" id="GO:0007623">
    <property type="term" value="P:circadian rhythm"/>
    <property type="evidence" value="ECO:0007669"/>
    <property type="project" value="UniProtKB-ARBA"/>
</dbReference>
<proteinExistence type="inferred from homology"/>
<dbReference type="PANTHER" id="PTHR11008">
    <property type="entry name" value="PROTEIN TAKEOUT-LIKE PROTEIN"/>
    <property type="match status" value="1"/>
</dbReference>
<dbReference type="EMBL" id="LR824018">
    <property type="protein sequence ID" value="CAH0587013.1"/>
    <property type="molecule type" value="Genomic_DNA"/>
</dbReference>
<dbReference type="InterPro" id="IPR010562">
    <property type="entry name" value="Haemolymph_juvenile_hormone-bd"/>
</dbReference>
<accession>A0A9P0FTK9</accession>
<gene>
    <name evidence="5" type="ORF">CINC_LOCUS3495</name>
</gene>
<dbReference type="Gene3D" id="3.15.10.30">
    <property type="entry name" value="Haemolymph juvenile hormone binding protein"/>
    <property type="match status" value="1"/>
</dbReference>
<evidence type="ECO:0000256" key="4">
    <source>
        <dbReference type="SAM" id="SignalP"/>
    </source>
</evidence>
<reference evidence="5" key="1">
    <citation type="submission" date="2021-12" db="EMBL/GenBank/DDBJ databases">
        <authorList>
            <person name="King R."/>
        </authorList>
    </citation>
    <scope>NUCLEOTIDE SEQUENCE</scope>
</reference>
<feature type="chain" id="PRO_5040500705" evidence="4">
    <location>
        <begin position="20"/>
        <end position="239"/>
    </location>
</feature>
<dbReference type="GO" id="GO:0005615">
    <property type="term" value="C:extracellular space"/>
    <property type="evidence" value="ECO:0007669"/>
    <property type="project" value="TreeGrafter"/>
</dbReference>
<organism evidence="5 6">
    <name type="scientific">Chrysodeixis includens</name>
    <name type="common">Soybean looper</name>
    <name type="synonym">Pseudoplusia includens</name>
    <dbReference type="NCBI Taxonomy" id="689277"/>
    <lineage>
        <taxon>Eukaryota</taxon>
        <taxon>Metazoa</taxon>
        <taxon>Ecdysozoa</taxon>
        <taxon>Arthropoda</taxon>
        <taxon>Hexapoda</taxon>
        <taxon>Insecta</taxon>
        <taxon>Pterygota</taxon>
        <taxon>Neoptera</taxon>
        <taxon>Endopterygota</taxon>
        <taxon>Lepidoptera</taxon>
        <taxon>Glossata</taxon>
        <taxon>Ditrysia</taxon>
        <taxon>Noctuoidea</taxon>
        <taxon>Noctuidae</taxon>
        <taxon>Plusiinae</taxon>
        <taxon>Chrysodeixis</taxon>
    </lineage>
</organism>
<evidence type="ECO:0000313" key="5">
    <source>
        <dbReference type="EMBL" id="CAH0587013.1"/>
    </source>
</evidence>
<protein>
    <submittedName>
        <fullName evidence="5">Uncharacterized protein</fullName>
    </submittedName>
</protein>
<keyword evidence="1 4" id="KW-0732">Signal</keyword>
<dbReference type="OrthoDB" id="8113209at2759"/>
<dbReference type="SMART" id="SM00700">
    <property type="entry name" value="JHBP"/>
    <property type="match status" value="1"/>
</dbReference>
<comment type="similarity">
    <text evidence="3">Belongs to the TO family.</text>
</comment>
<dbReference type="PANTHER" id="PTHR11008:SF32">
    <property type="entry name" value="CIRCADIAN CLOCK-CONTROLLED PROTEIN DAYWAKE-RELATED"/>
    <property type="match status" value="1"/>
</dbReference>
<keyword evidence="6" id="KW-1185">Reference proteome</keyword>
<evidence type="ECO:0000313" key="6">
    <source>
        <dbReference type="Proteomes" id="UP001154114"/>
    </source>
</evidence>
<dbReference type="Pfam" id="PF06585">
    <property type="entry name" value="JHBP"/>
    <property type="match status" value="1"/>
</dbReference>
<feature type="signal peptide" evidence="4">
    <location>
        <begin position="1"/>
        <end position="19"/>
    </location>
</feature>
<dbReference type="FunFam" id="3.15.10.30:FF:000001">
    <property type="entry name" value="Takeout-like protein 1"/>
    <property type="match status" value="1"/>
</dbReference>
<sequence length="239" mass="26568">MSAILNTFVLLTQVIFIYAALPPIEKCQLSDSGCVQKSAQNALSTFVAGIPEVGTEVLEPVHIDIIKIDLSGLKLTIKDADIKGLKGAVLDKVSFDTGKKELRVNFHAALILKGKYKAGGRLLILPISGDGDVTIKIKKLELFLTMVYDIVKNENGKDVIDLKSYKYTYENNENTHFKLTNLFNGNKPLSDAMHTFMNDNWKAISQEFGDPMLEKPVEKIFTAMKTYLKSQPLEEIANV</sequence>
<name>A0A9P0FTK9_CHRIL</name>
<evidence type="ECO:0000256" key="1">
    <source>
        <dbReference type="ARBA" id="ARBA00022729"/>
    </source>
</evidence>
<evidence type="ECO:0000256" key="3">
    <source>
        <dbReference type="ARBA" id="ARBA00060902"/>
    </source>
</evidence>
<dbReference type="Proteomes" id="UP001154114">
    <property type="component" value="Chromosome 15"/>
</dbReference>
<dbReference type="AlphaFoldDB" id="A0A9P0FTK9"/>